<keyword evidence="2" id="KW-1185">Reference proteome</keyword>
<dbReference type="STRING" id="1508404.JMA_36410"/>
<dbReference type="OrthoDB" id="9806181at2"/>
<dbReference type="EMBL" id="CP009416">
    <property type="protein sequence ID" value="AJD92958.1"/>
    <property type="molecule type" value="Genomic_DNA"/>
</dbReference>
<gene>
    <name evidence="1" type="ORF">JMA_36410</name>
</gene>
<reference evidence="1 2" key="1">
    <citation type="submission" date="2014-08" db="EMBL/GenBank/DDBJ databases">
        <title>Complete genome of a marine bacteria Jeotgalibacillus malaysiensis.</title>
        <authorList>
            <person name="Yaakop A.S."/>
            <person name="Chan K.-G."/>
            <person name="Goh K.M."/>
        </authorList>
    </citation>
    <scope>NUCLEOTIDE SEQUENCE [LARGE SCALE GENOMIC DNA]</scope>
    <source>
        <strain evidence="1 2">D5</strain>
    </source>
</reference>
<proteinExistence type="predicted"/>
<dbReference type="AlphaFoldDB" id="A0A0B5AWJ7"/>
<name>A0A0B5AWJ7_9BACL</name>
<protein>
    <submittedName>
        <fullName evidence="1">Uncharacterized protein</fullName>
    </submittedName>
</protein>
<evidence type="ECO:0000313" key="2">
    <source>
        <dbReference type="Proteomes" id="UP000031449"/>
    </source>
</evidence>
<dbReference type="KEGG" id="jeo:JMA_36410"/>
<dbReference type="HOGENOM" id="CLU_155720_0_0_9"/>
<dbReference type="Proteomes" id="UP000031449">
    <property type="component" value="Chromosome"/>
</dbReference>
<dbReference type="BioCyc" id="JESP1508404:G14D9-12922-MONOMER"/>
<accession>A0A0B5AWJ7</accession>
<evidence type="ECO:0000313" key="1">
    <source>
        <dbReference type="EMBL" id="AJD92958.1"/>
    </source>
</evidence>
<sequence>MEKSLSIIFKSKPESWGLRGDPYLWCELEKVFADIPAPCSKACFIDYFEKYFEKLTNYPFNTEGESIFVEKYARGGMSSGQVSMEFWRKKALLLLLNRLEKLNLGE</sequence>
<organism evidence="1 2">
    <name type="scientific">Jeotgalibacillus malaysiensis</name>
    <dbReference type="NCBI Taxonomy" id="1508404"/>
    <lineage>
        <taxon>Bacteria</taxon>
        <taxon>Bacillati</taxon>
        <taxon>Bacillota</taxon>
        <taxon>Bacilli</taxon>
        <taxon>Bacillales</taxon>
        <taxon>Caryophanaceae</taxon>
        <taxon>Jeotgalibacillus</taxon>
    </lineage>
</organism>